<dbReference type="InterPro" id="IPR029056">
    <property type="entry name" value="Ribokinase-like"/>
</dbReference>
<dbReference type="PANTHER" id="PTHR10584">
    <property type="entry name" value="SUGAR KINASE"/>
    <property type="match status" value="1"/>
</dbReference>
<dbReference type="Pfam" id="PF00294">
    <property type="entry name" value="PfkB"/>
    <property type="match status" value="1"/>
</dbReference>
<keyword evidence="1" id="KW-0808">Transferase</keyword>
<gene>
    <name evidence="4" type="ORF">FJU11_12620</name>
</gene>
<protein>
    <submittedName>
        <fullName evidence="4">Ribokinase</fullName>
    </submittedName>
</protein>
<dbReference type="InterPro" id="IPR002173">
    <property type="entry name" value="Carboh/pur_kinase_PfkB_CS"/>
</dbReference>
<dbReference type="PANTHER" id="PTHR10584:SF166">
    <property type="entry name" value="RIBOKINASE"/>
    <property type="match status" value="1"/>
</dbReference>
<keyword evidence="5" id="KW-1185">Reference proteome</keyword>
<proteinExistence type="predicted"/>
<keyword evidence="2 4" id="KW-0418">Kinase</keyword>
<dbReference type="Proteomes" id="UP000320314">
    <property type="component" value="Unassembled WGS sequence"/>
</dbReference>
<evidence type="ECO:0000256" key="1">
    <source>
        <dbReference type="ARBA" id="ARBA00022679"/>
    </source>
</evidence>
<name>A0A506U3Q5_9HYPH</name>
<feature type="domain" description="Carbohydrate kinase PfkB" evidence="3">
    <location>
        <begin position="41"/>
        <end position="290"/>
    </location>
</feature>
<reference evidence="4 5" key="1">
    <citation type="submission" date="2019-06" db="EMBL/GenBank/DDBJ databases">
        <authorList>
            <person name="Li M."/>
        </authorList>
    </citation>
    <scope>NUCLEOTIDE SEQUENCE [LARGE SCALE GENOMIC DNA]</scope>
    <source>
        <strain evidence="4 5">BGMRC6574</strain>
    </source>
</reference>
<dbReference type="PROSITE" id="PS00584">
    <property type="entry name" value="PFKB_KINASES_2"/>
    <property type="match status" value="1"/>
</dbReference>
<dbReference type="RefSeq" id="WP_141167423.1">
    <property type="nucleotide sequence ID" value="NZ_VHLH01000023.1"/>
</dbReference>
<evidence type="ECO:0000313" key="5">
    <source>
        <dbReference type="Proteomes" id="UP000320314"/>
    </source>
</evidence>
<evidence type="ECO:0000313" key="4">
    <source>
        <dbReference type="EMBL" id="TPW27179.1"/>
    </source>
</evidence>
<evidence type="ECO:0000259" key="3">
    <source>
        <dbReference type="Pfam" id="PF00294"/>
    </source>
</evidence>
<accession>A0A506U3Q5</accession>
<dbReference type="OrthoDB" id="9813569at2"/>
<dbReference type="GO" id="GO:0016301">
    <property type="term" value="F:kinase activity"/>
    <property type="evidence" value="ECO:0007669"/>
    <property type="project" value="UniProtKB-KW"/>
</dbReference>
<evidence type="ECO:0000256" key="2">
    <source>
        <dbReference type="ARBA" id="ARBA00022777"/>
    </source>
</evidence>
<comment type="caution">
    <text evidence="4">The sequence shown here is derived from an EMBL/GenBank/DDBJ whole genome shotgun (WGS) entry which is preliminary data.</text>
</comment>
<dbReference type="Gene3D" id="3.40.1190.20">
    <property type="match status" value="1"/>
</dbReference>
<organism evidence="4 5">
    <name type="scientific">Pararhizobium mangrovi</name>
    <dbReference type="NCBI Taxonomy" id="2590452"/>
    <lineage>
        <taxon>Bacteria</taxon>
        <taxon>Pseudomonadati</taxon>
        <taxon>Pseudomonadota</taxon>
        <taxon>Alphaproteobacteria</taxon>
        <taxon>Hyphomicrobiales</taxon>
        <taxon>Rhizobiaceae</taxon>
        <taxon>Rhizobium/Agrobacterium group</taxon>
        <taxon>Pararhizobium</taxon>
    </lineage>
</organism>
<dbReference type="SUPFAM" id="SSF53613">
    <property type="entry name" value="Ribokinase-like"/>
    <property type="match status" value="1"/>
</dbReference>
<dbReference type="InterPro" id="IPR011611">
    <property type="entry name" value="PfkB_dom"/>
</dbReference>
<sequence length="302" mass="31940">MGVHDGREGVLCLGRIYCDLVFTGSQTMPVLGREIFADNLDIALGGGAFITAAHLEDLARPAMLLARFGTDAVSRALEGLFEESGIDLSFLERAADAGPQVTVAMVERAERAFLSRRAGHAIPRQVDAAFASPSVRHLHIAEYATLVEAPDLVRRARRHGLTVSLDPSWDADLIHSDAFGSEVDGIDLLLPNLAEATALTGTNDPYSALTALSNRFPIVALKAGADGAFVAEGKKQYEEEAAPAEAVDTTGAGDAFNAGFLASWLNGDPIHTCLHEGIERGSLSVQTVGGAPRGKRRRVEAG</sequence>
<dbReference type="EMBL" id="VHLH01000023">
    <property type="protein sequence ID" value="TPW27179.1"/>
    <property type="molecule type" value="Genomic_DNA"/>
</dbReference>
<dbReference type="AlphaFoldDB" id="A0A506U3Q5"/>